<dbReference type="InterPro" id="IPR012902">
    <property type="entry name" value="N_methyl_site"/>
</dbReference>
<feature type="transmembrane region" description="Helical" evidence="1">
    <location>
        <begin position="20"/>
        <end position="41"/>
    </location>
</feature>
<evidence type="ECO:0000313" key="2">
    <source>
        <dbReference type="EMBL" id="UYO63063.1"/>
    </source>
</evidence>
<organism evidence="2 3">
    <name type="scientific">Acetobacterium wieringae</name>
    <dbReference type="NCBI Taxonomy" id="52694"/>
    <lineage>
        <taxon>Bacteria</taxon>
        <taxon>Bacillati</taxon>
        <taxon>Bacillota</taxon>
        <taxon>Clostridia</taxon>
        <taxon>Eubacteriales</taxon>
        <taxon>Eubacteriaceae</taxon>
        <taxon>Acetobacterium</taxon>
    </lineage>
</organism>
<proteinExistence type="predicted"/>
<name>A0ABY6HF69_9FIRM</name>
<accession>A0ABY6HF69</accession>
<dbReference type="InterPro" id="IPR045584">
    <property type="entry name" value="Pilin-like"/>
</dbReference>
<keyword evidence="1" id="KW-0472">Membrane</keyword>
<dbReference type="NCBIfam" id="TIGR02532">
    <property type="entry name" value="IV_pilin_GFxxxE"/>
    <property type="match status" value="1"/>
</dbReference>
<sequence>MELINRMRKNRKGFTLVEIIVVLVILAILAAFTIPTMLGFVNDAKGKSYIAEAREVYVAAQSTATEFSAKTGISDGDLILALNSQAVQAQPNAPTALGATPSVTDIATYNKALASNQMNKYIGSDLTISDHVTTGTITATTFATDASAWTVVVGTGGTGKTAQVKTLVYYKNGYQVTITNGNASVVKLT</sequence>
<dbReference type="EMBL" id="CP087994">
    <property type="protein sequence ID" value="UYO63063.1"/>
    <property type="molecule type" value="Genomic_DNA"/>
</dbReference>
<dbReference type="RefSeq" id="WP_228877845.1">
    <property type="nucleotide sequence ID" value="NZ_CABIIK010000001.1"/>
</dbReference>
<dbReference type="Pfam" id="PF07963">
    <property type="entry name" value="N_methyl"/>
    <property type="match status" value="1"/>
</dbReference>
<dbReference type="PROSITE" id="PS00409">
    <property type="entry name" value="PROKAR_NTER_METHYL"/>
    <property type="match status" value="1"/>
</dbReference>
<evidence type="ECO:0000256" key="1">
    <source>
        <dbReference type="SAM" id="Phobius"/>
    </source>
</evidence>
<dbReference type="SUPFAM" id="SSF54523">
    <property type="entry name" value="Pili subunits"/>
    <property type="match status" value="1"/>
</dbReference>
<keyword evidence="1" id="KW-0812">Transmembrane</keyword>
<keyword evidence="1" id="KW-1133">Transmembrane helix</keyword>
<dbReference type="Proteomes" id="UP001163550">
    <property type="component" value="Chromosome"/>
</dbReference>
<keyword evidence="3" id="KW-1185">Reference proteome</keyword>
<evidence type="ECO:0000313" key="3">
    <source>
        <dbReference type="Proteomes" id="UP001163550"/>
    </source>
</evidence>
<protein>
    <submittedName>
        <fullName evidence="2">Type II secretion system GspH family protein</fullName>
    </submittedName>
</protein>
<dbReference type="Gene3D" id="3.30.700.10">
    <property type="entry name" value="Glycoprotein, Type 4 Pilin"/>
    <property type="match status" value="1"/>
</dbReference>
<reference evidence="2" key="1">
    <citation type="submission" date="2021-11" db="EMBL/GenBank/DDBJ databases">
        <title>Isoprene-degrading acetogen.</title>
        <authorList>
            <person name="Yang Y."/>
            <person name="Jin H."/>
            <person name="Yan J."/>
        </authorList>
    </citation>
    <scope>NUCLEOTIDE SEQUENCE</scope>
    <source>
        <strain evidence="2">Berkeley</strain>
    </source>
</reference>
<gene>
    <name evidence="2" type="ORF">LNN31_01035</name>
</gene>